<organism evidence="2 3">
    <name type="scientific">Mycobacteroides abscessus subsp. abscessus</name>
    <dbReference type="NCBI Taxonomy" id="1185650"/>
    <lineage>
        <taxon>Bacteria</taxon>
        <taxon>Bacillati</taxon>
        <taxon>Actinomycetota</taxon>
        <taxon>Actinomycetes</taxon>
        <taxon>Mycobacteriales</taxon>
        <taxon>Mycobacteriaceae</taxon>
        <taxon>Mycobacteroides</taxon>
        <taxon>Mycobacteroides abscessus</taxon>
    </lineage>
</organism>
<feature type="region of interest" description="Disordered" evidence="1">
    <location>
        <begin position="242"/>
        <end position="262"/>
    </location>
</feature>
<feature type="compositionally biased region" description="Basic residues" evidence="1">
    <location>
        <begin position="81"/>
        <end position="93"/>
    </location>
</feature>
<feature type="compositionally biased region" description="Basic and acidic residues" evidence="1">
    <location>
        <begin position="144"/>
        <end position="154"/>
    </location>
</feature>
<feature type="region of interest" description="Disordered" evidence="1">
    <location>
        <begin position="68"/>
        <end position="187"/>
    </location>
</feature>
<evidence type="ECO:0008006" key="4">
    <source>
        <dbReference type="Google" id="ProtNLM"/>
    </source>
</evidence>
<name>A0AB38D817_9MYCO</name>
<proteinExistence type="predicted"/>
<gene>
    <name evidence="2" type="ORF">SAMEA2070301_05750</name>
</gene>
<sequence length="262" mass="29570">MRGLIPALLWSLLPTRPLNPVITDRRSLRVVDRDRAVLVQRRLIDPTLIIRHLTGHLRRLKLRSIRPIRTRPVRTTPTIRRTLRMRLGHRGRSKPAQTQSTRREHQQRNNPRRRGRLMRSISSPLPQTRKTFPPPQIGPHTPNQHRDNRSDSRQHIRTGNPHIQPGRDPGGQQYQPQTATDQCGHQTRMPHRLVPVRAGLVTVRASPFATGSAVACPEHPGIGQNLCGQAGEVLTACEQGRSGKDGHQHLSDTEQQCPAGFA</sequence>
<feature type="compositionally biased region" description="Polar residues" evidence="1">
    <location>
        <begin position="172"/>
        <end position="185"/>
    </location>
</feature>
<feature type="compositionally biased region" description="Basic and acidic residues" evidence="1">
    <location>
        <begin position="242"/>
        <end position="252"/>
    </location>
</feature>
<evidence type="ECO:0000313" key="3">
    <source>
        <dbReference type="Proteomes" id="UP000185210"/>
    </source>
</evidence>
<evidence type="ECO:0000313" key="2">
    <source>
        <dbReference type="EMBL" id="SIC30828.1"/>
    </source>
</evidence>
<dbReference type="EMBL" id="FSHM01000022">
    <property type="protein sequence ID" value="SIC30828.1"/>
    <property type="molecule type" value="Genomic_DNA"/>
</dbReference>
<feature type="compositionally biased region" description="Polar residues" evidence="1">
    <location>
        <begin position="120"/>
        <end position="130"/>
    </location>
</feature>
<accession>A0AB38D817</accession>
<comment type="caution">
    <text evidence="2">The sequence shown here is derived from an EMBL/GenBank/DDBJ whole genome shotgun (WGS) entry which is preliminary data.</text>
</comment>
<dbReference type="AlphaFoldDB" id="A0AB38D817"/>
<protein>
    <recommendedName>
        <fullName evidence="4">Secreted protein</fullName>
    </recommendedName>
</protein>
<evidence type="ECO:0000256" key="1">
    <source>
        <dbReference type="SAM" id="MobiDB-lite"/>
    </source>
</evidence>
<dbReference type="Proteomes" id="UP000185210">
    <property type="component" value="Unassembled WGS sequence"/>
</dbReference>
<reference evidence="2 3" key="1">
    <citation type="submission" date="2016-11" db="EMBL/GenBank/DDBJ databases">
        <authorList>
            <consortium name="Pathogen Informatics"/>
        </authorList>
    </citation>
    <scope>NUCLEOTIDE SEQUENCE [LARGE SCALE GENOMIC DNA]</scope>
    <source>
        <strain evidence="2 3">104</strain>
    </source>
</reference>